<feature type="transmembrane region" description="Helical" evidence="1">
    <location>
        <begin position="37"/>
        <end position="61"/>
    </location>
</feature>
<reference evidence="2" key="1">
    <citation type="journal article" date="2020" name="Nature">
        <title>Giant virus diversity and host interactions through global metagenomics.</title>
        <authorList>
            <person name="Schulz F."/>
            <person name="Roux S."/>
            <person name="Paez-Espino D."/>
            <person name="Jungbluth S."/>
            <person name="Walsh D.A."/>
            <person name="Denef V.J."/>
            <person name="McMahon K.D."/>
            <person name="Konstantinidis K.T."/>
            <person name="Eloe-Fadrosh E.A."/>
            <person name="Kyrpides N.C."/>
            <person name="Woyke T."/>
        </authorList>
    </citation>
    <scope>NUCLEOTIDE SEQUENCE</scope>
    <source>
        <strain evidence="2">GVMAG-M-3300021343-4</strain>
    </source>
</reference>
<sequence length="134" mass="14877">MNTTKIILIVFLAMFLIATIGLYVAWLKTTDEHKKKILSYTGMVSGALLMITTAVLMFVILGESNKSSKSKYGHGTSERSLVQYEWPDEVPEGEPLEPDTPFDDGLEAELDEYYGIDETYIPSTPPRAPSPSGR</sequence>
<feature type="transmembrane region" description="Helical" evidence="1">
    <location>
        <begin position="6"/>
        <end position="25"/>
    </location>
</feature>
<keyword evidence="1" id="KW-0812">Transmembrane</keyword>
<evidence type="ECO:0000256" key="1">
    <source>
        <dbReference type="SAM" id="Phobius"/>
    </source>
</evidence>
<keyword evidence="1" id="KW-1133">Transmembrane helix</keyword>
<proteinExistence type="predicted"/>
<dbReference type="EMBL" id="MN739437">
    <property type="protein sequence ID" value="QHT04741.1"/>
    <property type="molecule type" value="Genomic_DNA"/>
</dbReference>
<name>A0A6C0CJU5_9ZZZZ</name>
<accession>A0A6C0CJU5</accession>
<keyword evidence="1" id="KW-0472">Membrane</keyword>
<protein>
    <submittedName>
        <fullName evidence="2">Uncharacterized protein</fullName>
    </submittedName>
</protein>
<organism evidence="2">
    <name type="scientific">viral metagenome</name>
    <dbReference type="NCBI Taxonomy" id="1070528"/>
    <lineage>
        <taxon>unclassified sequences</taxon>
        <taxon>metagenomes</taxon>
        <taxon>organismal metagenomes</taxon>
    </lineage>
</organism>
<evidence type="ECO:0000313" key="2">
    <source>
        <dbReference type="EMBL" id="QHT04741.1"/>
    </source>
</evidence>
<dbReference type="AlphaFoldDB" id="A0A6C0CJU5"/>